<dbReference type="EMBL" id="CP159253">
    <property type="protein sequence ID" value="XCG47051.1"/>
    <property type="molecule type" value="Genomic_DNA"/>
</dbReference>
<protein>
    <submittedName>
        <fullName evidence="1">Uncharacterized protein</fullName>
    </submittedName>
</protein>
<organism evidence="1">
    <name type="scientific">Mesorhizobium sp. WSM2240</name>
    <dbReference type="NCBI Taxonomy" id="3228851"/>
    <lineage>
        <taxon>Bacteria</taxon>
        <taxon>Pseudomonadati</taxon>
        <taxon>Pseudomonadota</taxon>
        <taxon>Alphaproteobacteria</taxon>
        <taxon>Hyphomicrobiales</taxon>
        <taxon>Phyllobacteriaceae</taxon>
        <taxon>Mesorhizobium</taxon>
    </lineage>
</organism>
<gene>
    <name evidence="1" type="ORF">ABVK50_17270</name>
</gene>
<name>A0AAU8CJH8_9HYPH</name>
<proteinExistence type="predicted"/>
<dbReference type="RefSeq" id="WP_353645405.1">
    <property type="nucleotide sequence ID" value="NZ_CP159253.1"/>
</dbReference>
<sequence length="87" mass="9743">MRDSNYNNDEMLVLKADSVEGYETGCEWLQVSSAKDGTQVATGLCGHEGEDYRTVETFIIEKDMTDPTLPRIRASNGEPWGEVRKCP</sequence>
<reference evidence="1" key="1">
    <citation type="submission" date="2024-06" db="EMBL/GenBank/DDBJ databases">
        <title>Mesorhizobium karijinii sp. nov., a symbiont of the iconic Swainsona formosa from arid Australia.</title>
        <authorList>
            <person name="Hill Y.J."/>
            <person name="Watkin E.L.J."/>
            <person name="O'Hara G.W."/>
            <person name="Terpolilli J."/>
            <person name="Tye M.L."/>
            <person name="Kohlmeier M.G."/>
        </authorList>
    </citation>
    <scope>NUCLEOTIDE SEQUENCE</scope>
    <source>
        <strain evidence="1">WSM2240</strain>
    </source>
</reference>
<accession>A0AAU8CJH8</accession>
<dbReference type="AlphaFoldDB" id="A0AAU8CJH8"/>
<evidence type="ECO:0000313" key="1">
    <source>
        <dbReference type="EMBL" id="XCG47051.1"/>
    </source>
</evidence>